<evidence type="ECO:0000256" key="3">
    <source>
        <dbReference type="ARBA" id="ARBA00023004"/>
    </source>
</evidence>
<keyword evidence="7" id="KW-1185">Reference proteome</keyword>
<organism evidence="6 7">
    <name type="scientific">Leishmania lindenbergi</name>
    <dbReference type="NCBI Taxonomy" id="651832"/>
    <lineage>
        <taxon>Eukaryota</taxon>
        <taxon>Discoba</taxon>
        <taxon>Euglenozoa</taxon>
        <taxon>Kinetoplastea</taxon>
        <taxon>Metakinetoplastina</taxon>
        <taxon>Trypanosomatida</taxon>
        <taxon>Trypanosomatidae</taxon>
        <taxon>Leishmaniinae</taxon>
        <taxon>Leishmania</taxon>
    </lineage>
</organism>
<evidence type="ECO:0000256" key="1">
    <source>
        <dbReference type="ARBA" id="ARBA00022617"/>
    </source>
</evidence>
<dbReference type="Pfam" id="PF00173">
    <property type="entry name" value="Cyt-b5"/>
    <property type="match status" value="1"/>
</dbReference>
<gene>
    <name evidence="6" type="ORF">Q4I31_006286</name>
</gene>
<dbReference type="InterPro" id="IPR001199">
    <property type="entry name" value="Cyt_B5-like_heme/steroid-bd"/>
</dbReference>
<proteinExistence type="inferred from homology"/>
<dbReference type="GO" id="GO:0020037">
    <property type="term" value="F:heme binding"/>
    <property type="evidence" value="ECO:0007669"/>
    <property type="project" value="TreeGrafter"/>
</dbReference>
<evidence type="ECO:0000313" key="6">
    <source>
        <dbReference type="EMBL" id="KAL0497983.1"/>
    </source>
</evidence>
<protein>
    <submittedName>
        <fullName evidence="6">Cytochrome b5-like Heme/Steroid binding domain containing protein</fullName>
    </submittedName>
</protein>
<keyword evidence="2" id="KW-0479">Metal-binding</keyword>
<evidence type="ECO:0000313" key="7">
    <source>
        <dbReference type="Proteomes" id="UP001500131"/>
    </source>
</evidence>
<dbReference type="Proteomes" id="UP001500131">
    <property type="component" value="Unassembled WGS sequence"/>
</dbReference>
<dbReference type="AlphaFoldDB" id="A0AAW3A3A2"/>
<keyword evidence="3" id="KW-0408">Iron</keyword>
<evidence type="ECO:0000256" key="4">
    <source>
        <dbReference type="ARBA" id="ARBA00038168"/>
    </source>
</evidence>
<keyword evidence="1" id="KW-0349">Heme</keyword>
<dbReference type="Gene3D" id="3.10.120.10">
    <property type="entry name" value="Cytochrome b5-like heme/steroid binding domain"/>
    <property type="match status" value="1"/>
</dbReference>
<dbReference type="PANTHER" id="PTHR19359:SF25">
    <property type="entry name" value="CYTOCHROME B5 HEME-BINDING DOMAIN-CONTAINING PROTEIN"/>
    <property type="match status" value="1"/>
</dbReference>
<accession>A0AAW3A3A2</accession>
<dbReference type="InterPro" id="IPR036400">
    <property type="entry name" value="Cyt_B5-like_heme/steroid_sf"/>
</dbReference>
<feature type="domain" description="Cytochrome b5 heme-binding" evidence="5">
    <location>
        <begin position="9"/>
        <end position="61"/>
    </location>
</feature>
<evidence type="ECO:0000256" key="2">
    <source>
        <dbReference type="ARBA" id="ARBA00022723"/>
    </source>
</evidence>
<dbReference type="PANTHER" id="PTHR19359">
    <property type="entry name" value="CYTOCHROME B5"/>
    <property type="match status" value="1"/>
</dbReference>
<dbReference type="GO" id="GO:0046872">
    <property type="term" value="F:metal ion binding"/>
    <property type="evidence" value="ECO:0007669"/>
    <property type="project" value="UniProtKB-KW"/>
</dbReference>
<dbReference type="GO" id="GO:0016020">
    <property type="term" value="C:membrane"/>
    <property type="evidence" value="ECO:0007669"/>
    <property type="project" value="TreeGrafter"/>
</dbReference>
<dbReference type="InterPro" id="IPR050668">
    <property type="entry name" value="Cytochrome_b5"/>
</dbReference>
<evidence type="ECO:0000259" key="5">
    <source>
        <dbReference type="Pfam" id="PF00173"/>
    </source>
</evidence>
<comment type="caution">
    <text evidence="6">The sequence shown here is derived from an EMBL/GenBank/DDBJ whole genome shotgun (WGS) entry which is preliminary data.</text>
</comment>
<dbReference type="EMBL" id="JBAMZK010000033">
    <property type="protein sequence ID" value="KAL0497983.1"/>
    <property type="molecule type" value="Genomic_DNA"/>
</dbReference>
<comment type="similarity">
    <text evidence="4">Belongs to the cytochrome b5 family.</text>
</comment>
<reference evidence="6 7" key="1">
    <citation type="submission" date="2024-02" db="EMBL/GenBank/DDBJ databases">
        <title>FIRST GENOME SEQUENCES OF Leishmania (Viannia) shawi, Leishmania (Viannia) lindenbergi AND Leishmania (Viannia) utingensis.</title>
        <authorList>
            <person name="Resadore F."/>
            <person name="Custodio M.G.F."/>
            <person name="Boite M.C."/>
            <person name="Cupolillo E."/>
            <person name="Ferreira G.E.M."/>
        </authorList>
    </citation>
    <scope>NUCLEOTIDE SEQUENCE [LARGE SCALE GENOMIC DNA]</scope>
    <source>
        <strain evidence="6 7">MHOM/BR/1966/M15733</strain>
    </source>
</reference>
<sequence length="168" mass="18581">MPVASSLHFIFKGKNYSVPENFVTKEHPGGKAILMALVNKDITEGFEEAGHSKDAMEMLEEWCADVSTTERIELQKRAEARLAEEDEWRWRSTAIAFSVAAVVAAVVLRRSSERSVKPVQVSCAALQVDYVEDLVKKHAAYGVDYVEMPVLSFLGAAVAAVFYVQSVL</sequence>
<name>A0AAW3A3A2_9TRYP</name>
<dbReference type="SUPFAM" id="SSF55856">
    <property type="entry name" value="Cytochrome b5-like heme/steroid binding domain"/>
    <property type="match status" value="1"/>
</dbReference>